<reference evidence="1 2" key="1">
    <citation type="journal article" date="2023" name="Mol. Biol. Evol.">
        <title>Genomics of Secondarily Temperate Adaptation in the Only Non-Antarctic Icefish.</title>
        <authorList>
            <person name="Rivera-Colon A.G."/>
            <person name="Rayamajhi N."/>
            <person name="Minhas B.F."/>
            <person name="Madrigal G."/>
            <person name="Bilyk K.T."/>
            <person name="Yoon V."/>
            <person name="Hune M."/>
            <person name="Gregory S."/>
            <person name="Cheng C.H.C."/>
            <person name="Catchen J.M."/>
        </authorList>
    </citation>
    <scope>NUCLEOTIDE SEQUENCE [LARGE SCALE GENOMIC DNA]</scope>
    <source>
        <tissue evidence="1">White muscle</tissue>
    </source>
</reference>
<dbReference type="EMBL" id="JAURVH010001525">
    <property type="protein sequence ID" value="KAK5917671.1"/>
    <property type="molecule type" value="Genomic_DNA"/>
</dbReference>
<comment type="caution">
    <text evidence="1">The sequence shown here is derived from an EMBL/GenBank/DDBJ whole genome shotgun (WGS) entry which is preliminary data.</text>
</comment>
<sequence>MENIGEYIWQRRIHHGVRLQNGTDPFPESVKAGLDFNAALERKDKLDPRLLTNDVMLELCTFARTVTQSEMYFLFEMLDFNFDLGIDLDNDQQYYEYARRAHNKIKGVKNRIMAKTHQRHKDKFSLPDISFLVKITANEQPGRYYPKRNKMVDTPVLTDGSRKTAETQKTEISEVPPMMKRPGGLRVKARSYPYCEDLGVSLFVRPEDAPKDKLDPNPLTNGVMLELLDFSRVLCGTHNGIVHDLIKQNFGTKLDTNLFSLQLPKQLERKNACFRTNDSEAFQKETYEIKTLEPMRRKRKAPDYHNLEELVASKRREALRLDDVNADVCPDSDLSYRCPVDCDTEMQLESEAASEHMVSDGCSSEACNFNPVLPKILPKHTTLKAVSDLYIEEENEDTKVKTHKQKLWMRRALRSKQILESSRVNDRFARSREIGLDFNVGSCNKKSLDLQLFTNNTLWEVYKFGKIMSKTVRGFFLEVLEMNFNLVILDHYHEHNFLSYLMSKEKFLENHPDRQNTEFLNSLFQFLEVYNMVDVTSVFQTGPEVETLQETSLDSNRVEDMDPHPFCKQLGLNLWSTDARPAGQKMDLAALTNGAVIEIFMFVRELCCSPHRIVYDILEHNFDLDLQSGETMAAQVIRRWYGTQKRMSITSKGLVTWKNDLVPIEWPPRARTRARTRTRVRGLDSEDVKLKREDLNGGFEKKVLSYRICEEMGLDLNIRSQQGPKTKLDLHLLTRGVLFEMHQYVRQNCNRYILALYEILEYNFDLSSQSHRKVESAWSIASQVIAIAGKHGRKGDYLNKVIELPVEITESSQSVCKEEPKDEFIEVDLNDDDDIVFVRELMPVDIDVMID</sequence>
<dbReference type="Proteomes" id="UP001331515">
    <property type="component" value="Unassembled WGS sequence"/>
</dbReference>
<keyword evidence="2" id="KW-1185">Reference proteome</keyword>
<name>A0AAN8D6Z4_CHAGU</name>
<dbReference type="AlphaFoldDB" id="A0AAN8D6Z4"/>
<gene>
    <name evidence="1" type="ORF">CgunFtcFv8_002495</name>
</gene>
<organism evidence="1 2">
    <name type="scientific">Champsocephalus gunnari</name>
    <name type="common">Mackerel icefish</name>
    <dbReference type="NCBI Taxonomy" id="52237"/>
    <lineage>
        <taxon>Eukaryota</taxon>
        <taxon>Metazoa</taxon>
        <taxon>Chordata</taxon>
        <taxon>Craniata</taxon>
        <taxon>Vertebrata</taxon>
        <taxon>Euteleostomi</taxon>
        <taxon>Actinopterygii</taxon>
        <taxon>Neopterygii</taxon>
        <taxon>Teleostei</taxon>
        <taxon>Neoteleostei</taxon>
        <taxon>Acanthomorphata</taxon>
        <taxon>Eupercaria</taxon>
        <taxon>Perciformes</taxon>
        <taxon>Notothenioidei</taxon>
        <taxon>Channichthyidae</taxon>
        <taxon>Champsocephalus</taxon>
    </lineage>
</organism>
<evidence type="ECO:0000313" key="1">
    <source>
        <dbReference type="EMBL" id="KAK5917671.1"/>
    </source>
</evidence>
<protein>
    <submittedName>
        <fullName evidence="1">Uncharacterized protein</fullName>
    </submittedName>
</protein>
<evidence type="ECO:0000313" key="2">
    <source>
        <dbReference type="Proteomes" id="UP001331515"/>
    </source>
</evidence>
<proteinExistence type="predicted"/>
<accession>A0AAN8D6Z4</accession>